<dbReference type="GO" id="GO:0000470">
    <property type="term" value="P:maturation of LSU-rRNA"/>
    <property type="evidence" value="ECO:0007669"/>
    <property type="project" value="TreeGrafter"/>
</dbReference>
<feature type="compositionally biased region" description="Polar residues" evidence="2">
    <location>
        <begin position="125"/>
        <end position="134"/>
    </location>
</feature>
<dbReference type="Pfam" id="PF07890">
    <property type="entry name" value="Rrp15p"/>
    <property type="match status" value="1"/>
</dbReference>
<evidence type="ECO:0000256" key="2">
    <source>
        <dbReference type="SAM" id="MobiDB-lite"/>
    </source>
</evidence>
<sequence length="258" mass="28607">MAGKQIKKRGPSGSASQPYKKRRKQPAYESESEPEEAQDFDAVNLLDSEDDIENAKVDDGAATDSGSSSDEDTARTKRLAKKPKKISFKPTENENGSESAENDDNEEEEEEEEEESDGAWDDSPQILSTKLSTTKRADPVLSRSADAQSAARAAADSVLEVKARRHMKEEKLRALEKGRVRNIMAPEEGSGRTTSDVLDEERRLRRVAQRGVVKLFNAVRAAQVKASVAERSAKEGRVIGIDRREEKVNEMSKRASWT</sequence>
<dbReference type="Proteomes" id="UP000838763">
    <property type="component" value="Unassembled WGS sequence"/>
</dbReference>
<feature type="compositionally biased region" description="Low complexity" evidence="2">
    <location>
        <begin position="142"/>
        <end position="156"/>
    </location>
</feature>
<keyword evidence="4" id="KW-1185">Reference proteome</keyword>
<evidence type="ECO:0000313" key="4">
    <source>
        <dbReference type="Proteomes" id="UP000838763"/>
    </source>
</evidence>
<organism evidence="3 4">
    <name type="scientific">Parascedosporium putredinis</name>
    <dbReference type="NCBI Taxonomy" id="1442378"/>
    <lineage>
        <taxon>Eukaryota</taxon>
        <taxon>Fungi</taxon>
        <taxon>Dikarya</taxon>
        <taxon>Ascomycota</taxon>
        <taxon>Pezizomycotina</taxon>
        <taxon>Sordariomycetes</taxon>
        <taxon>Hypocreomycetidae</taxon>
        <taxon>Microascales</taxon>
        <taxon>Microascaceae</taxon>
        <taxon>Parascedosporium</taxon>
    </lineage>
</organism>
<reference evidence="3" key="1">
    <citation type="submission" date="2022-11" db="EMBL/GenBank/DDBJ databases">
        <authorList>
            <person name="Scott C."/>
            <person name="Bruce N."/>
        </authorList>
    </citation>
    <scope>NUCLEOTIDE SEQUENCE</scope>
</reference>
<evidence type="ECO:0000313" key="3">
    <source>
        <dbReference type="EMBL" id="CAI4210519.1"/>
    </source>
</evidence>
<dbReference type="AlphaFoldDB" id="A0A9P1M7D3"/>
<protein>
    <recommendedName>
        <fullName evidence="5">Rrp15p-domain-containing protein</fullName>
    </recommendedName>
</protein>
<evidence type="ECO:0008006" key="5">
    <source>
        <dbReference type="Google" id="ProtNLM"/>
    </source>
</evidence>
<feature type="compositionally biased region" description="Acidic residues" evidence="2">
    <location>
        <begin position="100"/>
        <end position="120"/>
    </location>
</feature>
<comment type="similarity">
    <text evidence="1">Belongs to the RRP15 family.</text>
</comment>
<dbReference type="OrthoDB" id="20949at2759"/>
<dbReference type="PANTHER" id="PTHR13245:SF14">
    <property type="entry name" value="RRP15-LIKE PROTEIN"/>
    <property type="match status" value="1"/>
</dbReference>
<dbReference type="GO" id="GO:0000460">
    <property type="term" value="P:maturation of 5.8S rRNA"/>
    <property type="evidence" value="ECO:0007669"/>
    <property type="project" value="TreeGrafter"/>
</dbReference>
<dbReference type="GO" id="GO:0030687">
    <property type="term" value="C:preribosome, large subunit precursor"/>
    <property type="evidence" value="ECO:0007669"/>
    <property type="project" value="TreeGrafter"/>
</dbReference>
<dbReference type="EMBL" id="CALLCH030000001">
    <property type="protein sequence ID" value="CAI4210519.1"/>
    <property type="molecule type" value="Genomic_DNA"/>
</dbReference>
<accession>A0A9P1M7D3</accession>
<feature type="compositionally biased region" description="Basic residues" evidence="2">
    <location>
        <begin position="76"/>
        <end position="87"/>
    </location>
</feature>
<dbReference type="InterPro" id="IPR012459">
    <property type="entry name" value="Rrp15"/>
</dbReference>
<feature type="compositionally biased region" description="Acidic residues" evidence="2">
    <location>
        <begin position="30"/>
        <end position="39"/>
    </location>
</feature>
<name>A0A9P1M7D3_9PEZI</name>
<evidence type="ECO:0000256" key="1">
    <source>
        <dbReference type="ARBA" id="ARBA00007462"/>
    </source>
</evidence>
<proteinExistence type="inferred from homology"/>
<gene>
    <name evidence="3" type="ORF">PPNO1_LOCUS320</name>
</gene>
<feature type="compositionally biased region" description="Basic residues" evidence="2">
    <location>
        <begin position="1"/>
        <end position="10"/>
    </location>
</feature>
<dbReference type="PANTHER" id="PTHR13245">
    <property type="entry name" value="RRP15-LIKE PROTEIN"/>
    <property type="match status" value="1"/>
</dbReference>
<feature type="region of interest" description="Disordered" evidence="2">
    <location>
        <begin position="1"/>
        <end position="156"/>
    </location>
</feature>
<comment type="caution">
    <text evidence="3">The sequence shown here is derived from an EMBL/GenBank/DDBJ whole genome shotgun (WGS) entry which is preliminary data.</text>
</comment>